<feature type="domain" description="SET" evidence="8">
    <location>
        <begin position="130"/>
        <end position="457"/>
    </location>
</feature>
<reference evidence="12" key="1">
    <citation type="journal article" date="2020" name="PLoS Negl. Trop. Dis.">
        <title>High-quality nuclear genome for Sarcoptes scabiei-A critical resource for a neglected parasite.</title>
        <authorList>
            <person name="Korhonen P.K."/>
            <person name="Gasser R.B."/>
            <person name="Ma G."/>
            <person name="Wang T."/>
            <person name="Stroehlein A.J."/>
            <person name="Young N.D."/>
            <person name="Ang C.S."/>
            <person name="Fernando D.D."/>
            <person name="Lu H.C."/>
            <person name="Taylor S."/>
            <person name="Reynolds S.L."/>
            <person name="Mofiz E."/>
            <person name="Najaraj S.H."/>
            <person name="Gowda H."/>
            <person name="Madugundu A."/>
            <person name="Renuse S."/>
            <person name="Holt D."/>
            <person name="Pandey A."/>
            <person name="Papenfuss A.T."/>
            <person name="Fischer K."/>
        </authorList>
    </citation>
    <scope>NUCLEOTIDE SEQUENCE [LARGE SCALE GENOMIC DNA]</scope>
</reference>
<name>A0A834VBX4_SARSC</name>
<dbReference type="GO" id="GO:0032259">
    <property type="term" value="P:methylation"/>
    <property type="evidence" value="ECO:0007669"/>
    <property type="project" value="UniProtKB-KW"/>
</dbReference>
<keyword evidence="6" id="KW-0862">Zinc</keyword>
<dbReference type="PROSITE" id="PS01360">
    <property type="entry name" value="ZF_MYND_1"/>
    <property type="match status" value="1"/>
</dbReference>
<evidence type="ECO:0000256" key="6">
    <source>
        <dbReference type="ARBA" id="ARBA00022833"/>
    </source>
</evidence>
<dbReference type="PROSITE" id="PS50865">
    <property type="entry name" value="ZF_MYND_2"/>
    <property type="match status" value="1"/>
</dbReference>
<feature type="domain" description="MYND-type" evidence="9">
    <location>
        <begin position="176"/>
        <end position="217"/>
    </location>
</feature>
<dbReference type="OrthoDB" id="6517012at2759"/>
<dbReference type="GO" id="GO:0008757">
    <property type="term" value="F:S-adenosylmethionine-dependent methyltransferase activity"/>
    <property type="evidence" value="ECO:0007669"/>
    <property type="project" value="UniProtKB-ARBA"/>
</dbReference>
<keyword evidence="4" id="KW-0479">Metal-binding</keyword>
<dbReference type="InterPro" id="IPR046341">
    <property type="entry name" value="SET_dom_sf"/>
</dbReference>
<dbReference type="EnsemblMetazoa" id="SSS_1721s_mrna">
    <property type="protein sequence ID" value="KAF7491086.1"/>
    <property type="gene ID" value="SSS_1721"/>
</dbReference>
<keyword evidence="12" id="KW-1185">Reference proteome</keyword>
<dbReference type="GO" id="GO:0008170">
    <property type="term" value="F:N-methyltransferase activity"/>
    <property type="evidence" value="ECO:0007669"/>
    <property type="project" value="UniProtKB-ARBA"/>
</dbReference>
<evidence type="ECO:0000313" key="11">
    <source>
        <dbReference type="EnsemblMetazoa" id="KAF7491086.1"/>
    </source>
</evidence>
<dbReference type="InterPro" id="IPR052097">
    <property type="entry name" value="SET-MYND_domain_protein"/>
</dbReference>
<evidence type="ECO:0000256" key="7">
    <source>
        <dbReference type="PROSITE-ProRule" id="PRU00134"/>
    </source>
</evidence>
<reference evidence="10" key="2">
    <citation type="submission" date="2020-01" db="EMBL/GenBank/DDBJ databases">
        <authorList>
            <person name="Korhonen P.K.K."/>
            <person name="Guangxu M.G."/>
            <person name="Wang T.W."/>
            <person name="Stroehlein A.J.S."/>
            <person name="Young N.D."/>
            <person name="Ang C.-S.A."/>
            <person name="Fernando D.W.F."/>
            <person name="Lu H.L."/>
            <person name="Taylor S.T."/>
            <person name="Ehtesham M.E.M."/>
            <person name="Najaraj S.H.N."/>
            <person name="Harsha G.H.G."/>
            <person name="Madugundu A.M."/>
            <person name="Renuse S.R."/>
            <person name="Holt D.H."/>
            <person name="Pandey A.P."/>
            <person name="Papenfuss A.P."/>
            <person name="Gasser R.B.G."/>
            <person name="Fischer K.F."/>
        </authorList>
    </citation>
    <scope>NUCLEOTIDE SEQUENCE</scope>
    <source>
        <strain evidence="10">SSS_KF_BRIS2020</strain>
    </source>
</reference>
<dbReference type="PANTHER" id="PTHR46165:SF2">
    <property type="entry name" value="SET AND MYND DOMAIN-CONTAINING PROTEIN 4"/>
    <property type="match status" value="1"/>
</dbReference>
<dbReference type="PROSITE" id="PS50280">
    <property type="entry name" value="SET"/>
    <property type="match status" value="1"/>
</dbReference>
<dbReference type="SUPFAM" id="SSF82199">
    <property type="entry name" value="SET domain"/>
    <property type="match status" value="1"/>
</dbReference>
<dbReference type="GO" id="GO:0005634">
    <property type="term" value="C:nucleus"/>
    <property type="evidence" value="ECO:0007669"/>
    <property type="project" value="TreeGrafter"/>
</dbReference>
<proteinExistence type="predicted"/>
<evidence type="ECO:0000256" key="3">
    <source>
        <dbReference type="ARBA" id="ARBA00022691"/>
    </source>
</evidence>
<evidence type="ECO:0000256" key="4">
    <source>
        <dbReference type="ARBA" id="ARBA00022723"/>
    </source>
</evidence>
<sequence>IEILYRRYLSAKIYFWIAKINYGRNLLEPFLICLDQAIELLLAKKSNEKACIYLAMKAKVLILHQKWSALGETLRRLSAMKKFCDIGIEILIDQIENYLNRKHSTIYSKQSRQQSIDAFNGRRNCFEFDSNLDIGYSEDRGRFIHCREGSIPYGTHIIREKVISTILHPNFYETKCSYCHKNLKTNSFPCRRCIQVYFCDIECERNSFNYGFHRFECGMLHIRLNYFQGWHLFRLLSSIGLKKALDYFKIRLRNRNRFEDQEKNNCRFLNIVKDLNQQRIEFAETDNPNYYTKVLSLLSLFLNNCPKEQFDSDSSVSKLKSDALNIILMIAWNEIKRNKFEIKSFETQTLIYDPFFVDEKNFIEYLNNTLRDNLPFLIQNLVEQIRILTFITFGLCEPSVDLFSNKTIVAGDCLCLLGSLINHSCQPNAYWDIDDGFITITTCDSIKNRVEIRISYGEEDNESVSKRIEWLKNRYGFLCDCHSCTMFSDNKNELLK</sequence>
<keyword evidence="2" id="KW-0808">Transferase</keyword>
<dbReference type="InterPro" id="IPR002893">
    <property type="entry name" value="Znf_MYND"/>
</dbReference>
<dbReference type="GO" id="GO:0008270">
    <property type="term" value="F:zinc ion binding"/>
    <property type="evidence" value="ECO:0007669"/>
    <property type="project" value="UniProtKB-KW"/>
</dbReference>
<keyword evidence="1" id="KW-0489">Methyltransferase</keyword>
<organism evidence="10">
    <name type="scientific">Sarcoptes scabiei</name>
    <name type="common">Itch mite</name>
    <name type="synonym">Acarus scabiei</name>
    <dbReference type="NCBI Taxonomy" id="52283"/>
    <lineage>
        <taxon>Eukaryota</taxon>
        <taxon>Metazoa</taxon>
        <taxon>Ecdysozoa</taxon>
        <taxon>Arthropoda</taxon>
        <taxon>Chelicerata</taxon>
        <taxon>Arachnida</taxon>
        <taxon>Acari</taxon>
        <taxon>Acariformes</taxon>
        <taxon>Sarcoptiformes</taxon>
        <taxon>Astigmata</taxon>
        <taxon>Psoroptidia</taxon>
        <taxon>Sarcoptoidea</taxon>
        <taxon>Sarcoptidae</taxon>
        <taxon>Sarcoptinae</taxon>
        <taxon>Sarcoptes</taxon>
    </lineage>
</organism>
<evidence type="ECO:0000313" key="12">
    <source>
        <dbReference type="Proteomes" id="UP000070412"/>
    </source>
</evidence>
<dbReference type="GO" id="GO:0042826">
    <property type="term" value="F:histone deacetylase binding"/>
    <property type="evidence" value="ECO:0007669"/>
    <property type="project" value="TreeGrafter"/>
</dbReference>
<dbReference type="PANTHER" id="PTHR46165">
    <property type="entry name" value="SET AND MYND DOMAIN-CONTAINING PROTEIN 4"/>
    <property type="match status" value="1"/>
</dbReference>
<dbReference type="Gene3D" id="2.170.270.10">
    <property type="entry name" value="SET domain"/>
    <property type="match status" value="1"/>
</dbReference>
<evidence type="ECO:0000256" key="2">
    <source>
        <dbReference type="ARBA" id="ARBA00022679"/>
    </source>
</evidence>
<gene>
    <name evidence="10" type="ORF">SSS_1721</name>
</gene>
<feature type="non-terminal residue" evidence="10">
    <location>
        <position position="1"/>
    </location>
</feature>
<dbReference type="Pfam" id="PF00856">
    <property type="entry name" value="SET"/>
    <property type="match status" value="1"/>
</dbReference>
<dbReference type="GO" id="GO:0005737">
    <property type="term" value="C:cytoplasm"/>
    <property type="evidence" value="ECO:0007669"/>
    <property type="project" value="TreeGrafter"/>
</dbReference>
<evidence type="ECO:0000313" key="10">
    <source>
        <dbReference type="EMBL" id="KAF7491086.1"/>
    </source>
</evidence>
<evidence type="ECO:0000259" key="8">
    <source>
        <dbReference type="PROSITE" id="PS50280"/>
    </source>
</evidence>
<dbReference type="Proteomes" id="UP000070412">
    <property type="component" value="Unassembled WGS sequence"/>
</dbReference>
<dbReference type="InterPro" id="IPR001214">
    <property type="entry name" value="SET_dom"/>
</dbReference>
<keyword evidence="3" id="KW-0949">S-adenosyl-L-methionine</keyword>
<keyword evidence="5 7" id="KW-0863">Zinc-finger</keyword>
<evidence type="ECO:0000259" key="9">
    <source>
        <dbReference type="PROSITE" id="PS50865"/>
    </source>
</evidence>
<protein>
    <submittedName>
        <fullName evidence="10 11">Uncharacterized protein</fullName>
    </submittedName>
</protein>
<dbReference type="GO" id="GO:0008276">
    <property type="term" value="F:protein methyltransferase activity"/>
    <property type="evidence" value="ECO:0007669"/>
    <property type="project" value="UniProtKB-ARBA"/>
</dbReference>
<dbReference type="CDD" id="cd20071">
    <property type="entry name" value="SET_SMYD"/>
    <property type="match status" value="1"/>
</dbReference>
<evidence type="ECO:0000256" key="5">
    <source>
        <dbReference type="ARBA" id="ARBA00022771"/>
    </source>
</evidence>
<dbReference type="EMBL" id="WVUK01000061">
    <property type="protein sequence ID" value="KAF7491086.1"/>
    <property type="molecule type" value="Genomic_DNA"/>
</dbReference>
<reference evidence="11" key="3">
    <citation type="submission" date="2022-06" db="UniProtKB">
        <authorList>
            <consortium name="EnsemblMetazoa"/>
        </authorList>
    </citation>
    <scope>IDENTIFICATION</scope>
</reference>
<evidence type="ECO:0000256" key="1">
    <source>
        <dbReference type="ARBA" id="ARBA00022603"/>
    </source>
</evidence>
<dbReference type="SUPFAM" id="SSF144232">
    <property type="entry name" value="HIT/MYND zinc finger-like"/>
    <property type="match status" value="1"/>
</dbReference>
<dbReference type="AlphaFoldDB" id="A0A834VBX4"/>
<accession>A0A834VBX4</accession>